<proteinExistence type="predicted"/>
<dbReference type="EMBL" id="CADCTV010000332">
    <property type="protein sequence ID" value="CAA9318756.1"/>
    <property type="molecule type" value="Genomic_DNA"/>
</dbReference>
<evidence type="ECO:0000313" key="1">
    <source>
        <dbReference type="EMBL" id="CAA9318756.1"/>
    </source>
</evidence>
<name>A0A6J4KZM0_9BACT</name>
<accession>A0A6J4KZM0</accession>
<protein>
    <submittedName>
        <fullName evidence="1">Uncharacterized protein</fullName>
    </submittedName>
</protein>
<gene>
    <name evidence="1" type="ORF">AVDCRST_MAG89-1541</name>
</gene>
<dbReference type="AlphaFoldDB" id="A0A6J4KZM0"/>
<sequence length="39" mass="4237">MFGTVFGSRANGCPGLAVGQESAWLLDFHADREAAWRVL</sequence>
<reference evidence="1" key="1">
    <citation type="submission" date="2020-02" db="EMBL/GenBank/DDBJ databases">
        <authorList>
            <person name="Meier V. D."/>
        </authorList>
    </citation>
    <scope>NUCLEOTIDE SEQUENCE</scope>
    <source>
        <strain evidence="1">AVDCRST_MAG89</strain>
    </source>
</reference>
<organism evidence="1">
    <name type="scientific">uncultured Gemmatimonadota bacterium</name>
    <dbReference type="NCBI Taxonomy" id="203437"/>
    <lineage>
        <taxon>Bacteria</taxon>
        <taxon>Pseudomonadati</taxon>
        <taxon>Gemmatimonadota</taxon>
        <taxon>environmental samples</taxon>
    </lineage>
</organism>